<dbReference type="HOGENOM" id="CLU_000288_7_18_1"/>
<reference evidence="3" key="2">
    <citation type="submission" date="2015-01" db="EMBL/GenBank/DDBJ databases">
        <title>Evolutionary Origins and Diversification of the Mycorrhizal Mutualists.</title>
        <authorList>
            <consortium name="DOE Joint Genome Institute"/>
            <consortium name="Mycorrhizal Genomics Consortium"/>
            <person name="Kohler A."/>
            <person name="Kuo A."/>
            <person name="Nagy L.G."/>
            <person name="Floudas D."/>
            <person name="Copeland A."/>
            <person name="Barry K.W."/>
            <person name="Cichocki N."/>
            <person name="Veneault-Fourrey C."/>
            <person name="LaButti K."/>
            <person name="Lindquist E.A."/>
            <person name="Lipzen A."/>
            <person name="Lundell T."/>
            <person name="Morin E."/>
            <person name="Murat C."/>
            <person name="Riley R."/>
            <person name="Ohm R."/>
            <person name="Sun H."/>
            <person name="Tunlid A."/>
            <person name="Henrissat B."/>
            <person name="Grigoriev I.V."/>
            <person name="Hibbett D.S."/>
            <person name="Martin F."/>
        </authorList>
    </citation>
    <scope>NUCLEOTIDE SEQUENCE [LARGE SCALE GENOMIC DNA]</scope>
    <source>
        <strain evidence="3">MUT 4182</strain>
    </source>
</reference>
<dbReference type="InterPro" id="IPR000719">
    <property type="entry name" value="Prot_kinase_dom"/>
</dbReference>
<dbReference type="STRING" id="1051891.A0A0C3LQ55"/>
<keyword evidence="3" id="KW-1185">Reference proteome</keyword>
<dbReference type="PROSITE" id="PS50011">
    <property type="entry name" value="PROTEIN_KINASE_DOM"/>
    <property type="match status" value="1"/>
</dbReference>
<dbReference type="Proteomes" id="UP000054248">
    <property type="component" value="Unassembled WGS sequence"/>
</dbReference>
<feature type="non-terminal residue" evidence="2">
    <location>
        <position position="1"/>
    </location>
</feature>
<dbReference type="InterPro" id="IPR011009">
    <property type="entry name" value="Kinase-like_dom_sf"/>
</dbReference>
<dbReference type="AlphaFoldDB" id="A0A0C3LQ55"/>
<gene>
    <name evidence="2" type="ORF">M407DRAFT_52530</name>
</gene>
<dbReference type="EMBL" id="KN823082">
    <property type="protein sequence ID" value="KIO23547.1"/>
    <property type="molecule type" value="Genomic_DNA"/>
</dbReference>
<dbReference type="SUPFAM" id="SSF56112">
    <property type="entry name" value="Protein kinase-like (PK-like)"/>
    <property type="match status" value="1"/>
</dbReference>
<dbReference type="OrthoDB" id="3248549at2759"/>
<dbReference type="Gene3D" id="1.10.510.10">
    <property type="entry name" value="Transferase(Phosphotransferase) domain 1"/>
    <property type="match status" value="1"/>
</dbReference>
<evidence type="ECO:0000313" key="3">
    <source>
        <dbReference type="Proteomes" id="UP000054248"/>
    </source>
</evidence>
<dbReference type="InterPro" id="IPR050167">
    <property type="entry name" value="Ser_Thr_protein_kinase"/>
</dbReference>
<sequence length="150" mass="17135">LTFLHQLNPPVCHGDIKSIWQIPNVLVNKECRAVLCDFGLARLYEDSGFSRLETTTGFKGSLRWCSPEIINGEPRSPSGDVYSWAWLHLQIMTGKLPYEGASADYVIIRQVFESHRPQVDGESRLSDCLQAWELMTRCWEMHPLQRPTAS</sequence>
<evidence type="ECO:0000313" key="2">
    <source>
        <dbReference type="EMBL" id="KIO23547.1"/>
    </source>
</evidence>
<dbReference type="PANTHER" id="PTHR23257">
    <property type="entry name" value="SERINE-THREONINE PROTEIN KINASE"/>
    <property type="match status" value="1"/>
</dbReference>
<organism evidence="2 3">
    <name type="scientific">Tulasnella calospora MUT 4182</name>
    <dbReference type="NCBI Taxonomy" id="1051891"/>
    <lineage>
        <taxon>Eukaryota</taxon>
        <taxon>Fungi</taxon>
        <taxon>Dikarya</taxon>
        <taxon>Basidiomycota</taxon>
        <taxon>Agaricomycotina</taxon>
        <taxon>Agaricomycetes</taxon>
        <taxon>Cantharellales</taxon>
        <taxon>Tulasnellaceae</taxon>
        <taxon>Tulasnella</taxon>
    </lineage>
</organism>
<reference evidence="2 3" key="1">
    <citation type="submission" date="2014-04" db="EMBL/GenBank/DDBJ databases">
        <authorList>
            <consortium name="DOE Joint Genome Institute"/>
            <person name="Kuo A."/>
            <person name="Girlanda M."/>
            <person name="Perotto S."/>
            <person name="Kohler A."/>
            <person name="Nagy L.G."/>
            <person name="Floudas D."/>
            <person name="Copeland A."/>
            <person name="Barry K.W."/>
            <person name="Cichocki N."/>
            <person name="Veneault-Fourrey C."/>
            <person name="LaButti K."/>
            <person name="Lindquist E.A."/>
            <person name="Lipzen A."/>
            <person name="Lundell T."/>
            <person name="Morin E."/>
            <person name="Murat C."/>
            <person name="Sun H."/>
            <person name="Tunlid A."/>
            <person name="Henrissat B."/>
            <person name="Grigoriev I.V."/>
            <person name="Hibbett D.S."/>
            <person name="Martin F."/>
            <person name="Nordberg H.P."/>
            <person name="Cantor M.N."/>
            <person name="Hua S.X."/>
        </authorList>
    </citation>
    <scope>NUCLEOTIDE SEQUENCE [LARGE SCALE GENOMIC DNA]</scope>
    <source>
        <strain evidence="2 3">MUT 4182</strain>
    </source>
</reference>
<proteinExistence type="predicted"/>
<name>A0A0C3LQ55_9AGAM</name>
<feature type="non-terminal residue" evidence="2">
    <location>
        <position position="150"/>
    </location>
</feature>
<feature type="domain" description="Protein kinase" evidence="1">
    <location>
        <begin position="1"/>
        <end position="150"/>
    </location>
</feature>
<protein>
    <recommendedName>
        <fullName evidence="1">Protein kinase domain-containing protein</fullName>
    </recommendedName>
</protein>
<dbReference type="GO" id="GO:0005524">
    <property type="term" value="F:ATP binding"/>
    <property type="evidence" value="ECO:0007669"/>
    <property type="project" value="InterPro"/>
</dbReference>
<dbReference type="Pfam" id="PF00069">
    <property type="entry name" value="Pkinase"/>
    <property type="match status" value="1"/>
</dbReference>
<dbReference type="GO" id="GO:0004672">
    <property type="term" value="F:protein kinase activity"/>
    <property type="evidence" value="ECO:0007669"/>
    <property type="project" value="InterPro"/>
</dbReference>
<accession>A0A0C3LQ55</accession>
<evidence type="ECO:0000259" key="1">
    <source>
        <dbReference type="PROSITE" id="PS50011"/>
    </source>
</evidence>